<dbReference type="InterPro" id="IPR011701">
    <property type="entry name" value="MFS"/>
</dbReference>
<dbReference type="GO" id="GO:0022857">
    <property type="term" value="F:transmembrane transporter activity"/>
    <property type="evidence" value="ECO:0007669"/>
    <property type="project" value="InterPro"/>
</dbReference>
<dbReference type="Proteomes" id="UP000193427">
    <property type="component" value="Chromosome"/>
</dbReference>
<dbReference type="EMBL" id="CP015118">
    <property type="protein sequence ID" value="ARN20622.1"/>
    <property type="molecule type" value="Genomic_DNA"/>
</dbReference>
<dbReference type="InterPro" id="IPR036259">
    <property type="entry name" value="MFS_trans_sf"/>
</dbReference>
<dbReference type="OrthoDB" id="199378at2"/>
<evidence type="ECO:0000256" key="3">
    <source>
        <dbReference type="ARBA" id="ARBA00023136"/>
    </source>
</evidence>
<dbReference type="RefSeq" id="WP_085750900.1">
    <property type="nucleotide sequence ID" value="NZ_BSPR01000007.1"/>
</dbReference>
<evidence type="ECO:0000256" key="2">
    <source>
        <dbReference type="ARBA" id="ARBA00022989"/>
    </source>
</evidence>
<evidence type="ECO:0000313" key="4">
    <source>
        <dbReference type="EMBL" id="ARN20622.1"/>
    </source>
</evidence>
<dbReference type="PANTHER" id="PTHR43596:SF1">
    <property type="entry name" value="ADP,ATP CARRIER PROTEIN"/>
    <property type="match status" value="1"/>
</dbReference>
<name>A0A1W6L8S0_9BURK</name>
<dbReference type="Gene3D" id="1.20.1250.20">
    <property type="entry name" value="MFS general substrate transporter like domains"/>
    <property type="match status" value="1"/>
</dbReference>
<proteinExistence type="predicted"/>
<gene>
    <name evidence="4" type="ORF">A4W93_12365</name>
</gene>
<evidence type="ECO:0000313" key="5">
    <source>
        <dbReference type="Proteomes" id="UP000193427"/>
    </source>
</evidence>
<organism evidence="4 5">
    <name type="scientific">Piscinibacter gummiphilus</name>
    <dbReference type="NCBI Taxonomy" id="946333"/>
    <lineage>
        <taxon>Bacteria</taxon>
        <taxon>Pseudomonadati</taxon>
        <taxon>Pseudomonadota</taxon>
        <taxon>Betaproteobacteria</taxon>
        <taxon>Burkholderiales</taxon>
        <taxon>Sphaerotilaceae</taxon>
        <taxon>Piscinibacter</taxon>
    </lineage>
</organism>
<accession>A0A1W6L8S0</accession>
<dbReference type="STRING" id="946333.A4W93_12365"/>
<dbReference type="AlphaFoldDB" id="A0A1W6L8S0"/>
<evidence type="ECO:0000256" key="1">
    <source>
        <dbReference type="ARBA" id="ARBA00022692"/>
    </source>
</evidence>
<dbReference type="Pfam" id="PF07690">
    <property type="entry name" value="MFS_1"/>
    <property type="match status" value="1"/>
</dbReference>
<protein>
    <submittedName>
        <fullName evidence="4">Uncharacterized protein</fullName>
    </submittedName>
</protein>
<keyword evidence="2" id="KW-1133">Transmembrane helix</keyword>
<dbReference type="PANTHER" id="PTHR43596">
    <property type="entry name" value="ADP,ATP CARRIER PROTEIN"/>
    <property type="match status" value="1"/>
</dbReference>
<reference evidence="4 5" key="1">
    <citation type="submission" date="2016-04" db="EMBL/GenBank/DDBJ databases">
        <title>Complete genome sequence of natural rubber-degrading, novel Gram-negative bacterium, Rhizobacter gummiphilus strain NS21.</title>
        <authorList>
            <person name="Tabata M."/>
            <person name="Kasai D."/>
            <person name="Fukuda M."/>
        </authorList>
    </citation>
    <scope>NUCLEOTIDE SEQUENCE [LARGE SCALE GENOMIC DNA]</scope>
    <source>
        <strain evidence="4 5">NS21</strain>
    </source>
</reference>
<keyword evidence="5" id="KW-1185">Reference proteome</keyword>
<keyword evidence="3" id="KW-0472">Membrane</keyword>
<sequence>MTSLTLRPAEATREELPALAWSFLYFFSLLAGYYVLRPIRDEMGLQLGPKALQELFTWVFVSMLVLVPVFGWLTRVVPRRQLLPWLYGFFMLNLLAFAWVFDAGGQQSPALARVFFVWVSVFNLFVISVFWSFMADLFDTGQAKRFYGFISAGGTLGALVGPTLTATLVEWIGPQWLLRVSAGFLGLAVVAILRLRAWARATGAAGQAADPGEHEAMKGSIFSGLVDVVRSRYLLSLCVFLLGYTLLSTFLYFLSADAIPKAVTNSLERTKLLAQVDLAVNVLALVLQVVAFKGLITRLGTRFVLGLLPLVSVAGFVVLALAWPALWALVAFGVVRRAGEYALTKPARETLYNVLPPDQKYRAKNVIDTLVHRTGDTASAWIFGGLRGLSLTAPQIAWVSAVIAVGWWIVSQSLGRRAQALQAEAEARPVPKATTVPC</sequence>
<dbReference type="SMR" id="A0A1W6L8S0"/>
<keyword evidence="1" id="KW-0812">Transmembrane</keyword>
<dbReference type="KEGG" id="rgu:A4W93_12365"/>
<dbReference type="SUPFAM" id="SSF103473">
    <property type="entry name" value="MFS general substrate transporter"/>
    <property type="match status" value="1"/>
</dbReference>